<gene>
    <name evidence="3" type="ORF">DY000_02057891</name>
</gene>
<keyword evidence="4" id="KW-1185">Reference proteome</keyword>
<dbReference type="InterPro" id="IPR011990">
    <property type="entry name" value="TPR-like_helical_dom_sf"/>
</dbReference>
<comment type="similarity">
    <text evidence="1">Belongs to the PPR family. P subfamily.</text>
</comment>
<dbReference type="EMBL" id="QGKV02002055">
    <property type="protein sequence ID" value="KAF3492939.1"/>
    <property type="molecule type" value="Genomic_DNA"/>
</dbReference>
<comment type="caution">
    <text evidence="3">The sequence shown here is derived from an EMBL/GenBank/DDBJ whole genome shotgun (WGS) entry which is preliminary data.</text>
</comment>
<dbReference type="Proteomes" id="UP000266723">
    <property type="component" value="Unassembled WGS sequence"/>
</dbReference>
<name>A0ABQ7A5K2_BRACR</name>
<dbReference type="Pfam" id="PF12854">
    <property type="entry name" value="PPR_1"/>
    <property type="match status" value="1"/>
</dbReference>
<sequence length="159" mass="17691">MKLPRQFFNFLSLHTGFDHSTASFCVPRSGQIQSRLFTRFTPVTTSVSSSFDLLIQHYVPSRRGLDGVLVFRMMTTTKVGLLPQVRTLSALLHGLVMEVFEEMINVGVQAEGLGGCRGRKNLKPDVVTYSTLVQGLCKAQEFEVGLEMMLRLSFSPSGE</sequence>
<keyword evidence="2" id="KW-0677">Repeat</keyword>
<protein>
    <recommendedName>
        <fullName evidence="5">Pentatricopeptide repeat-containing protein</fullName>
    </recommendedName>
</protein>
<dbReference type="InterPro" id="IPR002885">
    <property type="entry name" value="PPR_rpt"/>
</dbReference>
<proteinExistence type="inferred from homology"/>
<evidence type="ECO:0008006" key="5">
    <source>
        <dbReference type="Google" id="ProtNLM"/>
    </source>
</evidence>
<dbReference type="PANTHER" id="PTHR47932:SF26">
    <property type="entry name" value="PENTACOTRIPEPTIDE-REPEAT REGION OF PRORP DOMAIN-CONTAINING PROTEIN"/>
    <property type="match status" value="1"/>
</dbReference>
<dbReference type="Gene3D" id="1.25.40.10">
    <property type="entry name" value="Tetratricopeptide repeat domain"/>
    <property type="match status" value="1"/>
</dbReference>
<evidence type="ECO:0000256" key="2">
    <source>
        <dbReference type="ARBA" id="ARBA00022737"/>
    </source>
</evidence>
<reference evidence="3 4" key="1">
    <citation type="journal article" date="2020" name="BMC Genomics">
        <title>Intraspecific diversification of the crop wild relative Brassica cretica Lam. using demographic model selection.</title>
        <authorList>
            <person name="Kioukis A."/>
            <person name="Michalopoulou V.A."/>
            <person name="Briers L."/>
            <person name="Pirintsos S."/>
            <person name="Studholme D.J."/>
            <person name="Pavlidis P."/>
            <person name="Sarris P.F."/>
        </authorList>
    </citation>
    <scope>NUCLEOTIDE SEQUENCE [LARGE SCALE GENOMIC DNA]</scope>
    <source>
        <strain evidence="4">cv. PFS-1207/04</strain>
    </source>
</reference>
<organism evidence="3 4">
    <name type="scientific">Brassica cretica</name>
    <name type="common">Mustard</name>
    <dbReference type="NCBI Taxonomy" id="69181"/>
    <lineage>
        <taxon>Eukaryota</taxon>
        <taxon>Viridiplantae</taxon>
        <taxon>Streptophyta</taxon>
        <taxon>Embryophyta</taxon>
        <taxon>Tracheophyta</taxon>
        <taxon>Spermatophyta</taxon>
        <taxon>Magnoliopsida</taxon>
        <taxon>eudicotyledons</taxon>
        <taxon>Gunneridae</taxon>
        <taxon>Pentapetalae</taxon>
        <taxon>rosids</taxon>
        <taxon>malvids</taxon>
        <taxon>Brassicales</taxon>
        <taxon>Brassicaceae</taxon>
        <taxon>Brassiceae</taxon>
        <taxon>Brassica</taxon>
    </lineage>
</organism>
<dbReference type="NCBIfam" id="TIGR00756">
    <property type="entry name" value="PPR"/>
    <property type="match status" value="1"/>
</dbReference>
<evidence type="ECO:0000313" key="3">
    <source>
        <dbReference type="EMBL" id="KAF3492939.1"/>
    </source>
</evidence>
<evidence type="ECO:0000256" key="1">
    <source>
        <dbReference type="ARBA" id="ARBA00007626"/>
    </source>
</evidence>
<evidence type="ECO:0000313" key="4">
    <source>
        <dbReference type="Proteomes" id="UP000266723"/>
    </source>
</evidence>
<dbReference type="PANTHER" id="PTHR47932">
    <property type="entry name" value="ATPASE EXPRESSION PROTEIN 3"/>
    <property type="match status" value="1"/>
</dbReference>
<accession>A0ABQ7A5K2</accession>